<gene>
    <name evidence="2" type="ORF">J437_LFUL007611</name>
</gene>
<keyword evidence="1" id="KW-0812">Transmembrane</keyword>
<evidence type="ECO:0000313" key="3">
    <source>
        <dbReference type="Proteomes" id="UP000792457"/>
    </source>
</evidence>
<comment type="caution">
    <text evidence="2">The sequence shown here is derived from an EMBL/GenBank/DDBJ whole genome shotgun (WGS) entry which is preliminary data.</text>
</comment>
<accession>A0A8K0P2P5</accession>
<reference evidence="2" key="2">
    <citation type="submission" date="2017-10" db="EMBL/GenBank/DDBJ databases">
        <title>Ladona fulva Genome sequencing and assembly.</title>
        <authorList>
            <person name="Murali S."/>
            <person name="Richards S."/>
            <person name="Bandaranaike D."/>
            <person name="Bellair M."/>
            <person name="Blankenburg K."/>
            <person name="Chao H."/>
            <person name="Dinh H."/>
            <person name="Doddapaneni H."/>
            <person name="Dugan-Rocha S."/>
            <person name="Elkadiri S."/>
            <person name="Gnanaolivu R."/>
            <person name="Hernandez B."/>
            <person name="Skinner E."/>
            <person name="Javaid M."/>
            <person name="Lee S."/>
            <person name="Li M."/>
            <person name="Ming W."/>
            <person name="Munidasa M."/>
            <person name="Muniz J."/>
            <person name="Nguyen L."/>
            <person name="Hughes D."/>
            <person name="Osuji N."/>
            <person name="Pu L.-L."/>
            <person name="Puazo M."/>
            <person name="Qu C."/>
            <person name="Quiroz J."/>
            <person name="Raj R."/>
            <person name="Weissenberger G."/>
            <person name="Xin Y."/>
            <person name="Zou X."/>
            <person name="Han Y."/>
            <person name="Worley K."/>
            <person name="Muzny D."/>
            <person name="Gibbs R."/>
        </authorList>
    </citation>
    <scope>NUCLEOTIDE SEQUENCE</scope>
    <source>
        <strain evidence="2">Sampled in the wild</strain>
    </source>
</reference>
<dbReference type="EMBL" id="KZ308393">
    <property type="protein sequence ID" value="KAG8228874.1"/>
    <property type="molecule type" value="Genomic_DNA"/>
</dbReference>
<name>A0A8K0P2P5_LADFU</name>
<dbReference type="OrthoDB" id="6706212at2759"/>
<protein>
    <submittedName>
        <fullName evidence="2">Uncharacterized protein</fullName>
    </submittedName>
</protein>
<keyword evidence="1" id="KW-1133">Transmembrane helix</keyword>
<sequence>MALTNVGKVAIGWTLVVAAGIGSFVLSKRSIDQKRFENMQIRERMRKSNTGEYSPSYRKFSELRVGK</sequence>
<keyword evidence="3" id="KW-1185">Reference proteome</keyword>
<evidence type="ECO:0000256" key="1">
    <source>
        <dbReference type="SAM" id="Phobius"/>
    </source>
</evidence>
<organism evidence="2 3">
    <name type="scientific">Ladona fulva</name>
    <name type="common">Scarce chaser dragonfly</name>
    <name type="synonym">Libellula fulva</name>
    <dbReference type="NCBI Taxonomy" id="123851"/>
    <lineage>
        <taxon>Eukaryota</taxon>
        <taxon>Metazoa</taxon>
        <taxon>Ecdysozoa</taxon>
        <taxon>Arthropoda</taxon>
        <taxon>Hexapoda</taxon>
        <taxon>Insecta</taxon>
        <taxon>Pterygota</taxon>
        <taxon>Palaeoptera</taxon>
        <taxon>Odonata</taxon>
        <taxon>Epiprocta</taxon>
        <taxon>Anisoptera</taxon>
        <taxon>Libelluloidea</taxon>
        <taxon>Libellulidae</taxon>
        <taxon>Ladona</taxon>
    </lineage>
</organism>
<dbReference type="AlphaFoldDB" id="A0A8K0P2P5"/>
<feature type="transmembrane region" description="Helical" evidence="1">
    <location>
        <begin position="6"/>
        <end position="26"/>
    </location>
</feature>
<dbReference type="Proteomes" id="UP000792457">
    <property type="component" value="Unassembled WGS sequence"/>
</dbReference>
<dbReference type="InterPro" id="IPR031833">
    <property type="entry name" value="DUF4748"/>
</dbReference>
<keyword evidence="1" id="KW-0472">Membrane</keyword>
<evidence type="ECO:0000313" key="2">
    <source>
        <dbReference type="EMBL" id="KAG8228874.1"/>
    </source>
</evidence>
<reference evidence="2" key="1">
    <citation type="submission" date="2013-04" db="EMBL/GenBank/DDBJ databases">
        <authorList>
            <person name="Qu J."/>
            <person name="Murali S.C."/>
            <person name="Bandaranaike D."/>
            <person name="Bellair M."/>
            <person name="Blankenburg K."/>
            <person name="Chao H."/>
            <person name="Dinh H."/>
            <person name="Doddapaneni H."/>
            <person name="Downs B."/>
            <person name="Dugan-Rocha S."/>
            <person name="Elkadiri S."/>
            <person name="Gnanaolivu R.D."/>
            <person name="Hernandez B."/>
            <person name="Javaid M."/>
            <person name="Jayaseelan J.C."/>
            <person name="Lee S."/>
            <person name="Li M."/>
            <person name="Ming W."/>
            <person name="Munidasa M."/>
            <person name="Muniz J."/>
            <person name="Nguyen L."/>
            <person name="Ongeri F."/>
            <person name="Osuji N."/>
            <person name="Pu L.-L."/>
            <person name="Puazo M."/>
            <person name="Qu C."/>
            <person name="Quiroz J."/>
            <person name="Raj R."/>
            <person name="Weissenberger G."/>
            <person name="Xin Y."/>
            <person name="Zou X."/>
            <person name="Han Y."/>
            <person name="Richards S."/>
            <person name="Worley K."/>
            <person name="Muzny D."/>
            <person name="Gibbs R."/>
        </authorList>
    </citation>
    <scope>NUCLEOTIDE SEQUENCE</scope>
    <source>
        <strain evidence="2">Sampled in the wild</strain>
    </source>
</reference>
<proteinExistence type="predicted"/>
<dbReference type="Pfam" id="PF15932">
    <property type="entry name" value="DUF4748"/>
    <property type="match status" value="1"/>
</dbReference>